<evidence type="ECO:0000313" key="2">
    <source>
        <dbReference type="EnsemblMetazoa" id="XP_019754266.1"/>
    </source>
</evidence>
<feature type="compositionally biased region" description="Polar residues" evidence="1">
    <location>
        <begin position="225"/>
        <end position="244"/>
    </location>
</feature>
<dbReference type="PANTHER" id="PTHR47027">
    <property type="entry name" value="REVERSE TRANSCRIPTASE DOMAIN-CONTAINING PROTEIN"/>
    <property type="match status" value="1"/>
</dbReference>
<proteinExistence type="predicted"/>
<reference evidence="2" key="2">
    <citation type="submission" date="2024-08" db="UniProtKB">
        <authorList>
            <consortium name="EnsemblMetazoa"/>
        </authorList>
    </citation>
    <scope>IDENTIFICATION</scope>
</reference>
<dbReference type="KEGG" id="dpa:109533402"/>
<accession>A0AAR5P179</accession>
<evidence type="ECO:0000256" key="1">
    <source>
        <dbReference type="SAM" id="MobiDB-lite"/>
    </source>
</evidence>
<evidence type="ECO:0000313" key="3">
    <source>
        <dbReference type="Proteomes" id="UP000019118"/>
    </source>
</evidence>
<name>A0AAR5P179_DENPD</name>
<organism evidence="2 3">
    <name type="scientific">Dendroctonus ponderosae</name>
    <name type="common">Mountain pine beetle</name>
    <dbReference type="NCBI Taxonomy" id="77166"/>
    <lineage>
        <taxon>Eukaryota</taxon>
        <taxon>Metazoa</taxon>
        <taxon>Ecdysozoa</taxon>
        <taxon>Arthropoda</taxon>
        <taxon>Hexapoda</taxon>
        <taxon>Insecta</taxon>
        <taxon>Pterygota</taxon>
        <taxon>Neoptera</taxon>
        <taxon>Endopterygota</taxon>
        <taxon>Coleoptera</taxon>
        <taxon>Polyphaga</taxon>
        <taxon>Cucujiformia</taxon>
        <taxon>Curculionidae</taxon>
        <taxon>Scolytinae</taxon>
        <taxon>Dendroctonus</taxon>
    </lineage>
</organism>
<dbReference type="GeneID" id="109533402"/>
<dbReference type="EnsemblMetazoa" id="XM_019898707.1">
    <property type="protein sequence ID" value="XP_019754266.1"/>
    <property type="gene ID" value="LOC109533402"/>
</dbReference>
<keyword evidence="3" id="KW-1185">Reference proteome</keyword>
<dbReference type="AlphaFoldDB" id="A0AAR5P179"/>
<dbReference type="PANTHER" id="PTHR47027:SF20">
    <property type="entry name" value="REVERSE TRANSCRIPTASE-LIKE PROTEIN WITH RNA-DIRECTED DNA POLYMERASE DOMAIN"/>
    <property type="match status" value="1"/>
</dbReference>
<evidence type="ECO:0008006" key="4">
    <source>
        <dbReference type="Google" id="ProtNLM"/>
    </source>
</evidence>
<dbReference type="Proteomes" id="UP000019118">
    <property type="component" value="Unassembled WGS sequence"/>
</dbReference>
<sequence length="244" mass="28259">MIGVGSDRCDPAFSPFLINLLMNKIIEEITSLNSVYRMNNRTISMVCYDDDAAILAKNHQQLNMDISIGKTKTMTIAKEPMRCTLVIDNTSIEQVMQFRSLGIEMSSAHDTDSKIKIYKTCARPIMTYGIEARKDTNKTKRMLRVAEMSLLMTIAGRTRRDRVRNIDIRAQSDVHDVVRWARQRRRERYSHVKRMTDDRLPRIVLEGKPAGTRPPGEPPKRWKDSWQSTSQETIPRQARNQYIN</sequence>
<reference evidence="3" key="1">
    <citation type="journal article" date="2013" name="Genome Biol.">
        <title>Draft genome of the mountain pine beetle, Dendroctonus ponderosae Hopkins, a major forest pest.</title>
        <authorList>
            <person name="Keeling C.I."/>
            <person name="Yuen M.M."/>
            <person name="Liao N.Y."/>
            <person name="Docking T.R."/>
            <person name="Chan S.K."/>
            <person name="Taylor G.A."/>
            <person name="Palmquist D.L."/>
            <person name="Jackman S.D."/>
            <person name="Nguyen A."/>
            <person name="Li M."/>
            <person name="Henderson H."/>
            <person name="Janes J.K."/>
            <person name="Zhao Y."/>
            <person name="Pandoh P."/>
            <person name="Moore R."/>
            <person name="Sperling F.A."/>
            <person name="Huber D.P."/>
            <person name="Birol I."/>
            <person name="Jones S.J."/>
            <person name="Bohlmann J."/>
        </authorList>
    </citation>
    <scope>NUCLEOTIDE SEQUENCE</scope>
</reference>
<feature type="region of interest" description="Disordered" evidence="1">
    <location>
        <begin position="203"/>
        <end position="244"/>
    </location>
</feature>
<protein>
    <recommendedName>
        <fullName evidence="4">Reverse transcriptase domain-containing protein</fullName>
    </recommendedName>
</protein>